<reference evidence="3 4" key="1">
    <citation type="journal article" date="2021" name="Int. J. Syst. Evol. Microbiol.">
        <title>Amazonocrinis nigriterrae gen. nov., sp. nov., Atlanticothrix silvestris gen. nov., sp. nov. and Dendronalium phyllosphericum gen. nov., sp. nov., nostocacean cyanobacteria from Brazilian environments.</title>
        <authorList>
            <person name="Alvarenga D.O."/>
            <person name="Andreote A.P.D."/>
            <person name="Branco L.H.Z."/>
            <person name="Delbaje E."/>
            <person name="Cruz R.B."/>
            <person name="Varani A.M."/>
            <person name="Fiore M.F."/>
        </authorList>
    </citation>
    <scope>NUCLEOTIDE SEQUENCE [LARGE SCALE GENOMIC DNA]</scope>
    <source>
        <strain evidence="3 4">CENA369</strain>
    </source>
</reference>
<dbReference type="EMBL" id="JAECZA010000324">
    <property type="protein sequence ID" value="MBH8578359.1"/>
    <property type="molecule type" value="Genomic_DNA"/>
</dbReference>
<protein>
    <submittedName>
        <fullName evidence="3">Uncharacterized protein</fullName>
    </submittedName>
</protein>
<gene>
    <name evidence="3" type="ORF">I8752_36560</name>
</gene>
<evidence type="ECO:0000313" key="4">
    <source>
        <dbReference type="Proteomes" id="UP000662314"/>
    </source>
</evidence>
<dbReference type="Proteomes" id="UP000662314">
    <property type="component" value="Unassembled WGS sequence"/>
</dbReference>
<dbReference type="AlphaFoldDB" id="A0A8J7LLG9"/>
<accession>A0A8J7LLG9</accession>
<keyword evidence="1" id="KW-0175">Coiled coil</keyword>
<name>A0A8J7LLG9_9NOST</name>
<feature type="region of interest" description="Disordered" evidence="2">
    <location>
        <begin position="1"/>
        <end position="67"/>
    </location>
</feature>
<evidence type="ECO:0000256" key="1">
    <source>
        <dbReference type="SAM" id="Coils"/>
    </source>
</evidence>
<feature type="compositionally biased region" description="Basic residues" evidence="2">
    <location>
        <begin position="9"/>
        <end position="19"/>
    </location>
</feature>
<feature type="coiled-coil region" evidence="1">
    <location>
        <begin position="74"/>
        <end position="118"/>
    </location>
</feature>
<evidence type="ECO:0000313" key="3">
    <source>
        <dbReference type="EMBL" id="MBH8578359.1"/>
    </source>
</evidence>
<sequence>MKRENQNGRKTKVREKRKNGKLDSIPRSVGTLSPKGAKTRDDSLGASRTNSDKSNTLVVSAGEGTPGGIARQLIDKTKEQLAYHKTQVSELEARIQELEQFAEDLETEETEKSTEEIEEVE</sequence>
<proteinExistence type="predicted"/>
<feature type="compositionally biased region" description="Polar residues" evidence="2">
    <location>
        <begin position="46"/>
        <end position="58"/>
    </location>
</feature>
<dbReference type="RefSeq" id="WP_214437022.1">
    <property type="nucleotide sequence ID" value="NZ_CAWPUQ010000264.1"/>
</dbReference>
<keyword evidence="4" id="KW-1185">Reference proteome</keyword>
<organism evidence="3 4">
    <name type="scientific">Dendronalium phyllosphericum CENA369</name>
    <dbReference type="NCBI Taxonomy" id="1725256"/>
    <lineage>
        <taxon>Bacteria</taxon>
        <taxon>Bacillati</taxon>
        <taxon>Cyanobacteriota</taxon>
        <taxon>Cyanophyceae</taxon>
        <taxon>Nostocales</taxon>
        <taxon>Nostocaceae</taxon>
        <taxon>Dendronalium</taxon>
        <taxon>Dendronalium phyllosphericum</taxon>
    </lineage>
</organism>
<comment type="caution">
    <text evidence="3">The sequence shown here is derived from an EMBL/GenBank/DDBJ whole genome shotgun (WGS) entry which is preliminary data.</text>
</comment>
<evidence type="ECO:0000256" key="2">
    <source>
        <dbReference type="SAM" id="MobiDB-lite"/>
    </source>
</evidence>